<reference evidence="1 2" key="1">
    <citation type="submission" date="2016-10" db="EMBL/GenBank/DDBJ databases">
        <authorList>
            <person name="de Groot N.N."/>
        </authorList>
    </citation>
    <scope>NUCLEOTIDE SEQUENCE [LARGE SCALE GENOMIC DNA]</scope>
    <source>
        <strain evidence="1 2">MP1X4</strain>
    </source>
</reference>
<evidence type="ECO:0000313" key="1">
    <source>
        <dbReference type="EMBL" id="SDS60436.1"/>
    </source>
</evidence>
<proteinExistence type="predicted"/>
<protein>
    <recommendedName>
        <fullName evidence="3">SRPBCC domain-containing protein</fullName>
    </recommendedName>
</protein>
<name>A0A1H1TKD2_MUCMA</name>
<sequence>MPNLTIAVTAETNDPIEEVWTLWNNPADILKEG</sequence>
<dbReference type="STRING" id="652787.SAMN05216490_1455"/>
<keyword evidence="2" id="KW-1185">Reference proteome</keyword>
<dbReference type="Proteomes" id="UP000199679">
    <property type="component" value="Chromosome I"/>
</dbReference>
<accession>A0A1H1TKD2</accession>
<evidence type="ECO:0008006" key="3">
    <source>
        <dbReference type="Google" id="ProtNLM"/>
    </source>
</evidence>
<organism evidence="1 2">
    <name type="scientific">Mucilaginibacter mallensis</name>
    <dbReference type="NCBI Taxonomy" id="652787"/>
    <lineage>
        <taxon>Bacteria</taxon>
        <taxon>Pseudomonadati</taxon>
        <taxon>Bacteroidota</taxon>
        <taxon>Sphingobacteriia</taxon>
        <taxon>Sphingobacteriales</taxon>
        <taxon>Sphingobacteriaceae</taxon>
        <taxon>Mucilaginibacter</taxon>
    </lineage>
</organism>
<dbReference type="EMBL" id="LT629740">
    <property type="protein sequence ID" value="SDS60436.1"/>
    <property type="molecule type" value="Genomic_DNA"/>
</dbReference>
<gene>
    <name evidence="1" type="ORF">SAMN05216490_1455</name>
</gene>
<dbReference type="AlphaFoldDB" id="A0A1H1TKD2"/>
<evidence type="ECO:0000313" key="2">
    <source>
        <dbReference type="Proteomes" id="UP000199679"/>
    </source>
</evidence>